<dbReference type="SUPFAM" id="SSF117916">
    <property type="entry name" value="Fe-S cluster assembly (FSCA) domain-like"/>
    <property type="match status" value="1"/>
</dbReference>
<keyword evidence="8" id="KW-1185">Reference proteome</keyword>
<comment type="similarity">
    <text evidence="1">Belongs to the MIP18 family.</text>
</comment>
<dbReference type="Proteomes" id="UP000838412">
    <property type="component" value="Chromosome 2"/>
</dbReference>
<dbReference type="PANTHER" id="PTHR12377:SF2">
    <property type="entry name" value="CYTOSOLIC IRON-SULFUR ASSEMBLY COMPONENT 2A"/>
    <property type="match status" value="1"/>
</dbReference>
<dbReference type="PANTHER" id="PTHR12377">
    <property type="entry name" value="CYTOSOLIC IRON-SULFUR ASSEMBLY COMPONENT 2B-RELATED"/>
    <property type="match status" value="1"/>
</dbReference>
<evidence type="ECO:0000313" key="7">
    <source>
        <dbReference type="EMBL" id="CAH1254400.1"/>
    </source>
</evidence>
<evidence type="ECO:0000256" key="3">
    <source>
        <dbReference type="ARBA" id="ARBA00062218"/>
    </source>
</evidence>
<dbReference type="InterPro" id="IPR039796">
    <property type="entry name" value="MIP18"/>
</dbReference>
<dbReference type="Gene3D" id="3.30.300.130">
    <property type="entry name" value="Fe-S cluster assembly (FSCA)"/>
    <property type="match status" value="1"/>
</dbReference>
<proteinExistence type="inferred from homology"/>
<feature type="domain" description="MIP18 family-like" evidence="6">
    <location>
        <begin position="71"/>
        <end position="141"/>
    </location>
</feature>
<organism evidence="7 8">
    <name type="scientific">Branchiostoma lanceolatum</name>
    <name type="common">Common lancelet</name>
    <name type="synonym">Amphioxus lanceolatum</name>
    <dbReference type="NCBI Taxonomy" id="7740"/>
    <lineage>
        <taxon>Eukaryota</taxon>
        <taxon>Metazoa</taxon>
        <taxon>Chordata</taxon>
        <taxon>Cephalochordata</taxon>
        <taxon>Leptocardii</taxon>
        <taxon>Amphioxiformes</taxon>
        <taxon>Branchiostomatidae</taxon>
        <taxon>Branchiostoma</taxon>
    </lineage>
</organism>
<keyword evidence="2" id="KW-0159">Chromosome partition</keyword>
<dbReference type="GO" id="GO:0007059">
    <property type="term" value="P:chromosome segregation"/>
    <property type="evidence" value="ECO:0007669"/>
    <property type="project" value="UniProtKB-KW"/>
</dbReference>
<dbReference type="GO" id="GO:0051604">
    <property type="term" value="P:protein maturation"/>
    <property type="evidence" value="ECO:0007669"/>
    <property type="project" value="InterPro"/>
</dbReference>
<evidence type="ECO:0000256" key="4">
    <source>
        <dbReference type="ARBA" id="ARBA00074929"/>
    </source>
</evidence>
<gene>
    <name evidence="7" type="primary">FAM96A</name>
    <name evidence="7" type="ORF">BLAG_LOCUS13816</name>
</gene>
<dbReference type="InterPro" id="IPR002744">
    <property type="entry name" value="MIP18-like"/>
</dbReference>
<dbReference type="OrthoDB" id="2746at2759"/>
<evidence type="ECO:0000256" key="5">
    <source>
        <dbReference type="ARBA" id="ARBA00082916"/>
    </source>
</evidence>
<reference evidence="7" key="1">
    <citation type="submission" date="2022-01" db="EMBL/GenBank/DDBJ databases">
        <authorList>
            <person name="Braso-Vives M."/>
        </authorList>
    </citation>
    <scope>NUCLEOTIDE SEQUENCE</scope>
</reference>
<evidence type="ECO:0000259" key="6">
    <source>
        <dbReference type="Pfam" id="PF01883"/>
    </source>
</evidence>
<comment type="subunit">
    <text evidence="3">Monomer and homodimer. Component of the CIA complex. Interacts with CIAO1. Interacts with IREB2. Interacts with APAF1.</text>
</comment>
<name>A0A8J9ZGU2_BRALA</name>
<dbReference type="EMBL" id="OV696687">
    <property type="protein sequence ID" value="CAH1254400.1"/>
    <property type="molecule type" value="Genomic_DNA"/>
</dbReference>
<dbReference type="Gene3D" id="6.10.250.1280">
    <property type="match status" value="1"/>
</dbReference>
<dbReference type="Pfam" id="PF01883">
    <property type="entry name" value="FeS_assembly_P"/>
    <property type="match status" value="1"/>
</dbReference>
<sequence>MHGGTGQRSQKWQRTFPEKMVDLASICRFSFNRPIFSTITRPEPYKVNLCVLRMSKDAVLRQELDDLSDIVYDLIRDIRDPEKDNSLEELDVVYESGVQVEPWGEGKFHISIEFTPTVPHCSLATLIGLCLRVKLENNLPQHYKLDITVKEGSHSTGPEINKQINDKERIAAAMENPDLRAVVNRCVQDPE</sequence>
<dbReference type="InterPro" id="IPR034904">
    <property type="entry name" value="FSCA_dom_sf"/>
</dbReference>
<evidence type="ECO:0000256" key="2">
    <source>
        <dbReference type="ARBA" id="ARBA00022829"/>
    </source>
</evidence>
<evidence type="ECO:0000256" key="1">
    <source>
        <dbReference type="ARBA" id="ARBA00010381"/>
    </source>
</evidence>
<protein>
    <recommendedName>
        <fullName evidence="4">Cytosolic iron-sulfur assembly component 2A</fullName>
    </recommendedName>
    <alternativeName>
        <fullName evidence="5">MIP18 family protein FAM96A</fullName>
    </alternativeName>
</protein>
<accession>A0A8J9ZGU2</accession>
<dbReference type="AlphaFoldDB" id="A0A8J9ZGU2"/>
<dbReference type="FunFam" id="3.30.300.130:FF:000004">
    <property type="entry name" value="cytosolic iron-sulfur assembly component 2A"/>
    <property type="match status" value="1"/>
</dbReference>
<evidence type="ECO:0000313" key="8">
    <source>
        <dbReference type="Proteomes" id="UP000838412"/>
    </source>
</evidence>